<proteinExistence type="predicted"/>
<reference evidence="2 3" key="1">
    <citation type="journal article" date="2020" name="Genome Biol. Evol.">
        <title>Rhizobium dioscoreae sp. nov., a plant growth-promoting bacterium isolated from yam (Dioscorea species).</title>
        <authorList>
            <person name="Ouyabe M."/>
            <person name="Tanaka N."/>
            <person name="Shiwa Y."/>
            <person name="Fujita N."/>
            <person name="Kikuno H."/>
            <person name="Babil P."/>
            <person name="Shiwachi H."/>
        </authorList>
    </citation>
    <scope>NUCLEOTIDE SEQUENCE [LARGE SCALE GENOMIC DNA]</scope>
    <source>
        <strain evidence="2 3">S-93</strain>
    </source>
</reference>
<evidence type="ECO:0000313" key="2">
    <source>
        <dbReference type="EMBL" id="GES49422.1"/>
    </source>
</evidence>
<evidence type="ECO:0008006" key="4">
    <source>
        <dbReference type="Google" id="ProtNLM"/>
    </source>
</evidence>
<keyword evidence="1" id="KW-0812">Transmembrane</keyword>
<evidence type="ECO:0000313" key="3">
    <source>
        <dbReference type="Proteomes" id="UP000390335"/>
    </source>
</evidence>
<comment type="caution">
    <text evidence="2">The sequence shown here is derived from an EMBL/GenBank/DDBJ whole genome shotgun (WGS) entry which is preliminary data.</text>
</comment>
<gene>
    <name evidence="2" type="ORF">RsS93_20360</name>
</gene>
<name>A0ABQ0Z1X9_9HYPH</name>
<protein>
    <recommendedName>
        <fullName evidence="4">Transmembrane protein</fullName>
    </recommendedName>
</protein>
<keyword evidence="1" id="KW-0472">Membrane</keyword>
<dbReference type="EMBL" id="BLAJ01000002">
    <property type="protein sequence ID" value="GES49422.1"/>
    <property type="molecule type" value="Genomic_DNA"/>
</dbReference>
<dbReference type="Proteomes" id="UP000390335">
    <property type="component" value="Unassembled WGS sequence"/>
</dbReference>
<keyword evidence="1" id="KW-1133">Transmembrane helix</keyword>
<feature type="transmembrane region" description="Helical" evidence="1">
    <location>
        <begin position="56"/>
        <end position="75"/>
    </location>
</feature>
<organism evidence="2 3">
    <name type="scientific">Rhizobium dioscoreae</name>
    <dbReference type="NCBI Taxonomy" id="2653122"/>
    <lineage>
        <taxon>Bacteria</taxon>
        <taxon>Pseudomonadati</taxon>
        <taxon>Pseudomonadota</taxon>
        <taxon>Alphaproteobacteria</taxon>
        <taxon>Hyphomicrobiales</taxon>
        <taxon>Rhizobiaceae</taxon>
        <taxon>Rhizobium/Agrobacterium group</taxon>
        <taxon>Rhizobium</taxon>
    </lineage>
</organism>
<accession>A0ABQ0Z1X9</accession>
<evidence type="ECO:0000256" key="1">
    <source>
        <dbReference type="SAM" id="Phobius"/>
    </source>
</evidence>
<sequence>MDQITGTAKSETRLGYNETRQHFETRDLDGDAEKIRMEAYKVVSKEDAKRRSRERLLSWLALAIMLLLLAWLFGWI</sequence>
<keyword evidence="3" id="KW-1185">Reference proteome</keyword>